<dbReference type="PANTHER" id="PTHR44846:SF1">
    <property type="entry name" value="MANNOSYL-D-GLYCERATE TRANSPORT_METABOLISM SYSTEM REPRESSOR MNGR-RELATED"/>
    <property type="match status" value="1"/>
</dbReference>
<comment type="caution">
    <text evidence="5">The sequence shown here is derived from an EMBL/GenBank/DDBJ whole genome shotgun (WGS) entry which is preliminary data.</text>
</comment>
<dbReference type="GO" id="GO:0003677">
    <property type="term" value="F:DNA binding"/>
    <property type="evidence" value="ECO:0007669"/>
    <property type="project" value="UniProtKB-KW"/>
</dbReference>
<dbReference type="InterPro" id="IPR050679">
    <property type="entry name" value="Bact_HTH_transcr_reg"/>
</dbReference>
<protein>
    <submittedName>
        <fullName evidence="5">GntR family transcriptional regulator</fullName>
    </submittedName>
</protein>
<dbReference type="RefSeq" id="WP_038157339.1">
    <property type="nucleotide sequence ID" value="NZ_JMTB01000079.1"/>
</dbReference>
<dbReference type="PROSITE" id="PS50949">
    <property type="entry name" value="HTH_GNTR"/>
    <property type="match status" value="1"/>
</dbReference>
<dbReference type="Gene3D" id="1.10.10.10">
    <property type="entry name" value="Winged helix-like DNA-binding domain superfamily/Winged helix DNA-binding domain"/>
    <property type="match status" value="1"/>
</dbReference>
<evidence type="ECO:0000313" key="5">
    <source>
        <dbReference type="EMBL" id="KFC06549.1"/>
    </source>
</evidence>
<evidence type="ECO:0000259" key="4">
    <source>
        <dbReference type="PROSITE" id="PS50949"/>
    </source>
</evidence>
<evidence type="ECO:0000256" key="2">
    <source>
        <dbReference type="ARBA" id="ARBA00023125"/>
    </source>
</evidence>
<dbReference type="Gene3D" id="3.40.1410.10">
    <property type="entry name" value="Chorismate lyase-like"/>
    <property type="match status" value="1"/>
</dbReference>
<organism evidence="5 6">
    <name type="scientific">Trabulsiella guamensis ATCC 49490</name>
    <dbReference type="NCBI Taxonomy" id="1005994"/>
    <lineage>
        <taxon>Bacteria</taxon>
        <taxon>Pseudomonadati</taxon>
        <taxon>Pseudomonadota</taxon>
        <taxon>Gammaproteobacteria</taxon>
        <taxon>Enterobacterales</taxon>
        <taxon>Enterobacteriaceae</taxon>
        <taxon>Trabulsiella</taxon>
    </lineage>
</organism>
<proteinExistence type="predicted"/>
<dbReference type="PANTHER" id="PTHR44846">
    <property type="entry name" value="MANNOSYL-D-GLYCERATE TRANSPORT/METABOLISM SYSTEM REPRESSOR MNGR-RELATED"/>
    <property type="match status" value="1"/>
</dbReference>
<dbReference type="GO" id="GO:0045892">
    <property type="term" value="P:negative regulation of DNA-templated transcription"/>
    <property type="evidence" value="ECO:0007669"/>
    <property type="project" value="TreeGrafter"/>
</dbReference>
<keyword evidence="3" id="KW-0804">Transcription</keyword>
<name>A0A085A8K4_9ENTR</name>
<dbReference type="InterPro" id="IPR036388">
    <property type="entry name" value="WH-like_DNA-bd_sf"/>
</dbReference>
<dbReference type="PRINTS" id="PR00035">
    <property type="entry name" value="HTHGNTR"/>
</dbReference>
<dbReference type="Pfam" id="PF07702">
    <property type="entry name" value="UTRA"/>
    <property type="match status" value="1"/>
</dbReference>
<sequence length="247" mass="27588">MKAAQQLNIKIDETSTMPIYLQLTGAIKSAVNDGRLQPGDILPSERILVEQLGIARGTARKALQYLLEEGILVRNQGSGTFVAPHVRQSLPFLESFSEMAEATGGKATSELVAFVRRSATHDEQHILHLIDPRTEVVELTRLRKINGIAVSLQTAVIPADLLETIGEVEESLYVYLEKKGAPVIRAVQHFSAAIADEELVKRLSIGRNEPVLLVTRTGFTHNDRPVEHTRTWCINEYYDFTIELHRK</sequence>
<dbReference type="GO" id="GO:0003700">
    <property type="term" value="F:DNA-binding transcription factor activity"/>
    <property type="evidence" value="ECO:0007669"/>
    <property type="project" value="InterPro"/>
</dbReference>
<gene>
    <name evidence="5" type="ORF">GTGU_02474</name>
</gene>
<dbReference type="CDD" id="cd07377">
    <property type="entry name" value="WHTH_GntR"/>
    <property type="match status" value="1"/>
</dbReference>
<dbReference type="EMBL" id="JMTB01000079">
    <property type="protein sequence ID" value="KFC06549.1"/>
    <property type="molecule type" value="Genomic_DNA"/>
</dbReference>
<evidence type="ECO:0000313" key="6">
    <source>
        <dbReference type="Proteomes" id="UP000028630"/>
    </source>
</evidence>
<dbReference type="SUPFAM" id="SSF64288">
    <property type="entry name" value="Chorismate lyase-like"/>
    <property type="match status" value="1"/>
</dbReference>
<keyword evidence="1" id="KW-0805">Transcription regulation</keyword>
<accession>A0A085A8K4</accession>
<keyword evidence="6" id="KW-1185">Reference proteome</keyword>
<dbReference type="InterPro" id="IPR000524">
    <property type="entry name" value="Tscrpt_reg_HTH_GntR"/>
</dbReference>
<dbReference type="InterPro" id="IPR028978">
    <property type="entry name" value="Chorismate_lyase_/UTRA_dom_sf"/>
</dbReference>
<dbReference type="InterPro" id="IPR036390">
    <property type="entry name" value="WH_DNA-bd_sf"/>
</dbReference>
<dbReference type="SMART" id="SM00866">
    <property type="entry name" value="UTRA"/>
    <property type="match status" value="1"/>
</dbReference>
<dbReference type="OrthoDB" id="7173258at2"/>
<evidence type="ECO:0000256" key="3">
    <source>
        <dbReference type="ARBA" id="ARBA00023163"/>
    </source>
</evidence>
<dbReference type="SMART" id="SM00345">
    <property type="entry name" value="HTH_GNTR"/>
    <property type="match status" value="1"/>
</dbReference>
<dbReference type="Proteomes" id="UP000028630">
    <property type="component" value="Unassembled WGS sequence"/>
</dbReference>
<dbReference type="SUPFAM" id="SSF46785">
    <property type="entry name" value="Winged helix' DNA-binding domain"/>
    <property type="match status" value="1"/>
</dbReference>
<reference evidence="6" key="1">
    <citation type="submission" date="2014-05" db="EMBL/GenBank/DDBJ databases">
        <title>ATOL: Assembling a taxonomically balanced genome-scale reconstruction of the evolutionary history of the Enterobacteriaceae.</title>
        <authorList>
            <person name="Plunkett G. III"/>
            <person name="Neeno-Eckwall E.C."/>
            <person name="Glasner J.D."/>
            <person name="Perna N.T."/>
        </authorList>
    </citation>
    <scope>NUCLEOTIDE SEQUENCE [LARGE SCALE GENOMIC DNA]</scope>
    <source>
        <strain evidence="6">ATCC 49490</strain>
    </source>
</reference>
<evidence type="ECO:0000256" key="1">
    <source>
        <dbReference type="ARBA" id="ARBA00023015"/>
    </source>
</evidence>
<keyword evidence="2" id="KW-0238">DNA-binding</keyword>
<dbReference type="Pfam" id="PF00392">
    <property type="entry name" value="GntR"/>
    <property type="match status" value="1"/>
</dbReference>
<dbReference type="AlphaFoldDB" id="A0A085A8K4"/>
<dbReference type="InterPro" id="IPR011663">
    <property type="entry name" value="UTRA"/>
</dbReference>
<dbReference type="eggNOG" id="COG2188">
    <property type="taxonomic scope" value="Bacteria"/>
</dbReference>
<feature type="domain" description="HTH gntR-type" evidence="4">
    <location>
        <begin position="17"/>
        <end position="85"/>
    </location>
</feature>